<dbReference type="InterPro" id="IPR003713">
    <property type="entry name" value="FliS"/>
</dbReference>
<gene>
    <name evidence="7" type="ORF">AJ85_12080</name>
    <name evidence="6" type="ORF">BALCAV_0219605</name>
</gene>
<keyword evidence="6" id="KW-0282">Flagellum</keyword>
<evidence type="ECO:0000256" key="5">
    <source>
        <dbReference type="ARBA" id="ARBA00023186"/>
    </source>
</evidence>
<evidence type="ECO:0000256" key="4">
    <source>
        <dbReference type="ARBA" id="ARBA00022795"/>
    </source>
</evidence>
<keyword evidence="3" id="KW-0963">Cytoplasm</keyword>
<dbReference type="Pfam" id="PF02561">
    <property type="entry name" value="FliS"/>
    <property type="match status" value="1"/>
</dbReference>
<evidence type="ECO:0000313" key="9">
    <source>
        <dbReference type="Proteomes" id="UP000297014"/>
    </source>
</evidence>
<keyword evidence="4" id="KW-1005">Bacterial flagellum biogenesis</keyword>
<dbReference type="EMBL" id="ALPT02000095">
    <property type="protein sequence ID" value="KGA95885.1"/>
    <property type="molecule type" value="Genomic_DNA"/>
</dbReference>
<protein>
    <submittedName>
        <fullName evidence="6">Flagellar biosynthesis protein FliS</fullName>
    </submittedName>
</protein>
<keyword evidence="6" id="KW-0969">Cilium</keyword>
<evidence type="ECO:0000256" key="2">
    <source>
        <dbReference type="ARBA" id="ARBA00008787"/>
    </source>
</evidence>
<evidence type="ECO:0000313" key="7">
    <source>
        <dbReference type="EMBL" id="THG90218.1"/>
    </source>
</evidence>
<dbReference type="GO" id="GO:0005829">
    <property type="term" value="C:cytosol"/>
    <property type="evidence" value="ECO:0007669"/>
    <property type="project" value="UniProtKB-SubCell"/>
</dbReference>
<evidence type="ECO:0000256" key="1">
    <source>
        <dbReference type="ARBA" id="ARBA00004514"/>
    </source>
</evidence>
<keyword evidence="5" id="KW-0143">Chaperone</keyword>
<dbReference type="PANTHER" id="PTHR34773">
    <property type="entry name" value="FLAGELLAR SECRETION CHAPERONE FLIS"/>
    <property type="match status" value="1"/>
</dbReference>
<dbReference type="STRING" id="1218173.BALCAV_0219605"/>
<keyword evidence="8" id="KW-1185">Reference proteome</keyword>
<keyword evidence="6" id="KW-0966">Cell projection</keyword>
<dbReference type="eggNOG" id="COG1516">
    <property type="taxonomic scope" value="Bacteria"/>
</dbReference>
<dbReference type="Gene3D" id="1.20.120.340">
    <property type="entry name" value="Flagellar protein FliS"/>
    <property type="match status" value="1"/>
</dbReference>
<dbReference type="RefSeq" id="WP_003324238.1">
    <property type="nucleotide sequence ID" value="NZ_ALPT02000095.1"/>
</dbReference>
<evidence type="ECO:0000313" key="8">
    <source>
        <dbReference type="Proteomes" id="UP000002754"/>
    </source>
</evidence>
<accession>A0A094XAT2</accession>
<dbReference type="GO" id="GO:0044780">
    <property type="term" value="P:bacterial-type flagellum assembly"/>
    <property type="evidence" value="ECO:0007669"/>
    <property type="project" value="InterPro"/>
</dbReference>
<name>A0A094XAT2_ALKAL</name>
<dbReference type="Proteomes" id="UP000297014">
    <property type="component" value="Unassembled WGS sequence"/>
</dbReference>
<comment type="caution">
    <text evidence="6">The sequence shown here is derived from an EMBL/GenBank/DDBJ whole genome shotgun (WGS) entry which is preliminary data.</text>
</comment>
<sequence length="141" mass="16385">MNGLLTEEWLYQKSSQEITSLLYEACLNQLEESIESIELKDFIKANEHLQKASDILVRLGAGLNYEAGILSDQLEQLYQYMVERLLVANLQKDGQIVEEIIVILNQLMTAWNEAMRSKKDQESNVIKQQKNRYEKLAIYDN</sequence>
<dbReference type="SUPFAM" id="SSF101116">
    <property type="entry name" value="Flagellar export chaperone FliS"/>
    <property type="match status" value="1"/>
</dbReference>
<organism evidence="6 8">
    <name type="scientific">Alkalihalobacillus alcalophilus ATCC 27647 = CGMCC 1.3604</name>
    <dbReference type="NCBI Taxonomy" id="1218173"/>
    <lineage>
        <taxon>Bacteria</taxon>
        <taxon>Bacillati</taxon>
        <taxon>Bacillota</taxon>
        <taxon>Bacilli</taxon>
        <taxon>Bacillales</taxon>
        <taxon>Bacillaceae</taxon>
        <taxon>Alkalihalobacillus</taxon>
    </lineage>
</organism>
<dbReference type="EMBL" id="JALP01000166">
    <property type="protein sequence ID" value="THG90218.1"/>
    <property type="molecule type" value="Genomic_DNA"/>
</dbReference>
<comment type="subcellular location">
    <subcellularLocation>
        <location evidence="1">Cytoplasm</location>
        <location evidence="1">Cytosol</location>
    </subcellularLocation>
</comment>
<dbReference type="NCBIfam" id="TIGR00208">
    <property type="entry name" value="fliS"/>
    <property type="match status" value="1"/>
</dbReference>
<reference evidence="6 8" key="1">
    <citation type="journal article" date="2014" name="Genome Announc.">
        <title>Draft Genome Sequence of Bacillus alcalophilus AV1934, a Classic Alkaliphile Isolated from Human Feces in 1934.</title>
        <authorList>
            <person name="Attie O."/>
            <person name="Jayaprakash A."/>
            <person name="Shah H."/>
            <person name="Paulsen I.T."/>
            <person name="Morino M."/>
            <person name="Takahashi Y."/>
            <person name="Narumi I."/>
            <person name="Sachidanandam R."/>
            <person name="Satoh K."/>
            <person name="Ito M."/>
            <person name="Krulwich T.A."/>
        </authorList>
    </citation>
    <scope>NUCLEOTIDE SEQUENCE [LARGE SCALE GENOMIC DNA]</scope>
    <source>
        <strain evidence="6 8">AV1934</strain>
    </source>
</reference>
<dbReference type="OrthoDB" id="9792010at2"/>
<evidence type="ECO:0000256" key="3">
    <source>
        <dbReference type="ARBA" id="ARBA00022490"/>
    </source>
</evidence>
<evidence type="ECO:0000313" key="6">
    <source>
        <dbReference type="EMBL" id="KGA95885.1"/>
    </source>
</evidence>
<dbReference type="InterPro" id="IPR036584">
    <property type="entry name" value="FliS_sf"/>
</dbReference>
<dbReference type="AlphaFoldDB" id="A0A094XAT2"/>
<reference evidence="7 9" key="2">
    <citation type="submission" date="2014-01" db="EMBL/GenBank/DDBJ databases">
        <title>Draft genome sequencing of Bacillus alcalophilus CGMCC 1.3604.</title>
        <authorList>
            <person name="Yang J."/>
            <person name="Diao L."/>
            <person name="Yang S."/>
        </authorList>
    </citation>
    <scope>NUCLEOTIDE SEQUENCE [LARGE SCALE GENOMIC DNA]</scope>
    <source>
        <strain evidence="7 9">CGMCC 1.3604</strain>
    </source>
</reference>
<dbReference type="Proteomes" id="UP000002754">
    <property type="component" value="Unassembled WGS sequence"/>
</dbReference>
<proteinExistence type="inferred from homology"/>
<dbReference type="CDD" id="cd16098">
    <property type="entry name" value="FliS"/>
    <property type="match status" value="1"/>
</dbReference>
<comment type="similarity">
    <text evidence="2">Belongs to the FliS family.</text>
</comment>
<dbReference type="PANTHER" id="PTHR34773:SF1">
    <property type="entry name" value="FLAGELLAR SECRETION CHAPERONE FLIS"/>
    <property type="match status" value="1"/>
</dbReference>
<dbReference type="GO" id="GO:0071973">
    <property type="term" value="P:bacterial-type flagellum-dependent cell motility"/>
    <property type="evidence" value="ECO:0007669"/>
    <property type="project" value="TreeGrafter"/>
</dbReference>